<feature type="transmembrane region" description="Helical" evidence="1">
    <location>
        <begin position="7"/>
        <end position="27"/>
    </location>
</feature>
<keyword evidence="1" id="KW-0812">Transmembrane</keyword>
<dbReference type="EMBL" id="APQG01000047">
    <property type="protein sequence ID" value="ENV91126.1"/>
    <property type="molecule type" value="Genomic_DNA"/>
</dbReference>
<evidence type="ECO:0000256" key="1">
    <source>
        <dbReference type="SAM" id="Phobius"/>
    </source>
</evidence>
<dbReference type="HOGENOM" id="CLU_3401655_0_0_6"/>
<keyword evidence="1" id="KW-0472">Membrane</keyword>
<dbReference type="AlphaFoldDB" id="N9CZX2"/>
<protein>
    <submittedName>
        <fullName evidence="2">Uncharacterized protein</fullName>
    </submittedName>
</protein>
<comment type="caution">
    <text evidence="2">The sequence shown here is derived from an EMBL/GenBank/DDBJ whole genome shotgun (WGS) entry which is preliminary data.</text>
</comment>
<proteinExistence type="predicted"/>
<keyword evidence="1" id="KW-1133">Transmembrane helix</keyword>
<organism evidence="2 3">
    <name type="scientific">Acinetobacter bereziniae LMG 1003 = CIP 70.12</name>
    <dbReference type="NCBI Taxonomy" id="981324"/>
    <lineage>
        <taxon>Bacteria</taxon>
        <taxon>Pseudomonadati</taxon>
        <taxon>Pseudomonadota</taxon>
        <taxon>Gammaproteobacteria</taxon>
        <taxon>Moraxellales</taxon>
        <taxon>Moraxellaceae</taxon>
        <taxon>Acinetobacter</taxon>
    </lineage>
</organism>
<accession>N9CZX2</accession>
<reference evidence="2 3" key="1">
    <citation type="submission" date="2013-02" db="EMBL/GenBank/DDBJ databases">
        <title>The Genome Sequence of Acinetobacter bereziniae CIP 70.12.</title>
        <authorList>
            <consortium name="The Broad Institute Genome Sequencing Platform"/>
            <consortium name="The Broad Institute Genome Sequencing Center for Infectious Disease"/>
            <person name="Cerqueira G."/>
            <person name="Feldgarden M."/>
            <person name="Courvalin P."/>
            <person name="Perichon B."/>
            <person name="Grillot-Courvalin C."/>
            <person name="Clermont D."/>
            <person name="Rocha E."/>
            <person name="Yoon E.-J."/>
            <person name="Nemec A."/>
            <person name="Walker B."/>
            <person name="Young S.K."/>
            <person name="Zeng Q."/>
            <person name="Gargeya S."/>
            <person name="Fitzgerald M."/>
            <person name="Haas B."/>
            <person name="Abouelleil A."/>
            <person name="Alvarado L."/>
            <person name="Arachchi H.M."/>
            <person name="Berlin A.M."/>
            <person name="Chapman S.B."/>
            <person name="Dewar J."/>
            <person name="Goldberg J."/>
            <person name="Griggs A."/>
            <person name="Gujja S."/>
            <person name="Hansen M."/>
            <person name="Howarth C."/>
            <person name="Imamovic A."/>
            <person name="Larimer J."/>
            <person name="McCowan C."/>
            <person name="Murphy C."/>
            <person name="Neiman D."/>
            <person name="Pearson M."/>
            <person name="Priest M."/>
            <person name="Roberts A."/>
            <person name="Saif S."/>
            <person name="Shea T."/>
            <person name="Sisk P."/>
            <person name="Sykes S."/>
            <person name="Wortman J."/>
            <person name="Nusbaum C."/>
            <person name="Birren B."/>
        </authorList>
    </citation>
    <scope>NUCLEOTIDE SEQUENCE [LARGE SCALE GENOMIC DNA]</scope>
    <source>
        <strain evidence="2 3">CIP 70.12</strain>
    </source>
</reference>
<sequence length="30" mass="3460">MSFNFKNAMFINVLASLFITTFVYLVGENQ</sequence>
<dbReference type="Proteomes" id="UP000013251">
    <property type="component" value="Unassembled WGS sequence"/>
</dbReference>
<gene>
    <name evidence="2" type="ORF">F938_03625</name>
</gene>
<keyword evidence="3" id="KW-1185">Reference proteome</keyword>
<name>N9CZX2_ACIBZ</name>
<evidence type="ECO:0000313" key="2">
    <source>
        <dbReference type="EMBL" id="ENV91126.1"/>
    </source>
</evidence>
<evidence type="ECO:0000313" key="3">
    <source>
        <dbReference type="Proteomes" id="UP000013251"/>
    </source>
</evidence>